<organism evidence="6 7">
    <name type="scientific">Paramuricea clavata</name>
    <name type="common">Red gorgonian</name>
    <name type="synonym">Violescent sea-whip</name>
    <dbReference type="NCBI Taxonomy" id="317549"/>
    <lineage>
        <taxon>Eukaryota</taxon>
        <taxon>Metazoa</taxon>
        <taxon>Cnidaria</taxon>
        <taxon>Anthozoa</taxon>
        <taxon>Octocorallia</taxon>
        <taxon>Malacalcyonacea</taxon>
        <taxon>Plexauridae</taxon>
        <taxon>Paramuricea</taxon>
    </lineage>
</organism>
<dbReference type="FunFam" id="3.90.190.10:FF:000006">
    <property type="entry name" value="Dual specificity protein phosphatase CDC14B"/>
    <property type="match status" value="1"/>
</dbReference>
<sequence length="743" mass="84691">MEVLLELVPNRVFFQIRPDNPSSGIHMNERDGFIYHYHSMDNLYISVKIRKYFGPMTLSNIHRHCVLVDKSLKHTAGRHLFYTNSFETLGYQQKRTSAIFLMGCYLVLRQNFTPEQTKDMLHEVTGSVTPFTDMEGSTAHALTLLDCWRALYHAMVVNQWFRKRDFDMVIDLCDGSDEVINWVVPGRLLALEDPKEPRYMGRGPRVRYSIVEIFKQHKVSTVVRLNGRDYEYRTSYGQPYDSEEFVCRAIKHYDIFFKDGGIPSESQLNTFLKIVKKAHHPIAVHCHAGRGRTGTMLACSLVRFWGFEAVHAIAWVRICRAACVVGIQQGFVKMVENSLREKACTSTSGQAGNQTHGVHTPTKYLRQIHLVAPPRVQRRPTPTRSNPCPAKSTCDKKSEQTEHSTEKSLKPPQKITVLPISGGMSGTQLRRPRTKVHTKVPNNKTRVCHELTLRNNWRKSEQKPQGIRAKSQKKTKTTEPANVNGVTNVSLNTNTQLRLSGVLDLTLLKNMHMFQELEPKNKYLRANISDKVSCYIAKPGQGNYFHQPKRHAVDTAKVARLETMLHFQSKPTKCEQYELKQKVSKAQDDLAKIHSSRPQIKGSKSSIPFVKAPIKYSSYQPTFDHLTKLLSFDRESKSPVSSCGKDYKIPIVSTVNGDKGQNPRVEKTVSRNKTERRLAWDEPEVSPQCAKTGGVKVLRDNKKDNVVLNDFLEKHRQTLFVSKTANCAGGNRDNGIKIRNLHR</sequence>
<protein>
    <recommendedName>
        <fullName evidence="2">protein-tyrosine-phosphatase</fullName>
        <ecNumber evidence="2">3.1.3.48</ecNumber>
    </recommendedName>
</protein>
<evidence type="ECO:0000313" key="7">
    <source>
        <dbReference type="Proteomes" id="UP001152795"/>
    </source>
</evidence>
<keyword evidence="3" id="KW-0378">Hydrolase</keyword>
<proteinExistence type="inferred from homology"/>
<dbReference type="InterPro" id="IPR000242">
    <property type="entry name" value="PTP_cat"/>
</dbReference>
<dbReference type="InterPro" id="IPR016130">
    <property type="entry name" value="Tyr_Pase_AS"/>
</dbReference>
<name>A0A7D9DDY9_PARCT</name>
<dbReference type="Pfam" id="PF14671">
    <property type="entry name" value="DSPn"/>
    <property type="match status" value="1"/>
</dbReference>
<dbReference type="PROSITE" id="PS50056">
    <property type="entry name" value="TYR_PHOSPHATASE_2"/>
    <property type="match status" value="1"/>
</dbReference>
<dbReference type="Proteomes" id="UP001152795">
    <property type="component" value="Unassembled WGS sequence"/>
</dbReference>
<dbReference type="GO" id="GO:0004725">
    <property type="term" value="F:protein tyrosine phosphatase activity"/>
    <property type="evidence" value="ECO:0007669"/>
    <property type="project" value="UniProtKB-EC"/>
</dbReference>
<dbReference type="EC" id="3.1.3.48" evidence="2"/>
<dbReference type="AlphaFoldDB" id="A0A7D9DDY9"/>
<keyword evidence="4" id="KW-0904">Protein phosphatase</keyword>
<dbReference type="Pfam" id="PF22785">
    <property type="entry name" value="Tc-R-P"/>
    <property type="match status" value="1"/>
</dbReference>
<dbReference type="PROSITE" id="PS50055">
    <property type="entry name" value="TYR_PHOSPHATASE_PTP"/>
    <property type="match status" value="1"/>
</dbReference>
<feature type="compositionally biased region" description="Basic and acidic residues" evidence="5">
    <location>
        <begin position="393"/>
        <end position="409"/>
    </location>
</feature>
<accession>A0A7D9DDY9</accession>
<gene>
    <name evidence="6" type="ORF">PACLA_8A053678</name>
</gene>
<dbReference type="InterPro" id="IPR029021">
    <property type="entry name" value="Prot-tyrosine_phosphatase-like"/>
</dbReference>
<dbReference type="OrthoDB" id="19045at2759"/>
<evidence type="ECO:0000256" key="4">
    <source>
        <dbReference type="ARBA" id="ARBA00022912"/>
    </source>
</evidence>
<dbReference type="InterPro" id="IPR050561">
    <property type="entry name" value="PTP"/>
</dbReference>
<dbReference type="SUPFAM" id="SSF52799">
    <property type="entry name" value="(Phosphotyrosine protein) phosphatases II"/>
    <property type="match status" value="2"/>
</dbReference>
<reference evidence="6" key="1">
    <citation type="submission" date="2020-04" db="EMBL/GenBank/DDBJ databases">
        <authorList>
            <person name="Alioto T."/>
            <person name="Alioto T."/>
            <person name="Gomez Garrido J."/>
        </authorList>
    </citation>
    <scope>NUCLEOTIDE SEQUENCE</scope>
    <source>
        <strain evidence="6">A484AB</strain>
    </source>
</reference>
<evidence type="ECO:0000256" key="3">
    <source>
        <dbReference type="ARBA" id="ARBA00022801"/>
    </source>
</evidence>
<dbReference type="InterPro" id="IPR029260">
    <property type="entry name" value="DSPn"/>
</dbReference>
<comment type="caution">
    <text evidence="6">The sequence shown here is derived from an EMBL/GenBank/DDBJ whole genome shotgun (WGS) entry which is preliminary data.</text>
</comment>
<dbReference type="InterPro" id="IPR000387">
    <property type="entry name" value="Tyr_Pase_dom"/>
</dbReference>
<feature type="compositionally biased region" description="Low complexity" evidence="5">
    <location>
        <begin position="373"/>
        <end position="384"/>
    </location>
</feature>
<keyword evidence="7" id="KW-1185">Reference proteome</keyword>
<feature type="region of interest" description="Disordered" evidence="5">
    <location>
        <begin position="373"/>
        <end position="437"/>
    </location>
</feature>
<dbReference type="Gene3D" id="3.90.190.10">
    <property type="entry name" value="Protein tyrosine phosphatase superfamily"/>
    <property type="match status" value="2"/>
</dbReference>
<dbReference type="PANTHER" id="PTHR23339">
    <property type="entry name" value="TYROSINE SPECIFIC PROTEIN PHOSPHATASE AND DUAL SPECIFICITY PROTEIN PHOSPHATASE"/>
    <property type="match status" value="1"/>
</dbReference>
<evidence type="ECO:0000256" key="5">
    <source>
        <dbReference type="SAM" id="MobiDB-lite"/>
    </source>
</evidence>
<comment type="similarity">
    <text evidence="1">Belongs to the protein-tyrosine phosphatase family. Non-receptor class CDC14 subfamily.</text>
</comment>
<dbReference type="EMBL" id="CACRXK020000622">
    <property type="protein sequence ID" value="CAB3983509.1"/>
    <property type="molecule type" value="Genomic_DNA"/>
</dbReference>
<evidence type="ECO:0000313" key="6">
    <source>
        <dbReference type="EMBL" id="CAB3983509.1"/>
    </source>
</evidence>
<dbReference type="PROSITE" id="PS00383">
    <property type="entry name" value="TYR_PHOSPHATASE_1"/>
    <property type="match status" value="1"/>
</dbReference>
<feature type="region of interest" description="Disordered" evidence="5">
    <location>
        <begin position="459"/>
        <end position="483"/>
    </location>
</feature>
<evidence type="ECO:0000256" key="2">
    <source>
        <dbReference type="ARBA" id="ARBA00013064"/>
    </source>
</evidence>
<evidence type="ECO:0000256" key="1">
    <source>
        <dbReference type="ARBA" id="ARBA00007315"/>
    </source>
</evidence>